<dbReference type="Proteomes" id="UP000248889">
    <property type="component" value="Unassembled WGS sequence"/>
</dbReference>
<dbReference type="AlphaFoldDB" id="A0A2X0ILC0"/>
<name>A0A2X0ILC0_9ACTN</name>
<protein>
    <submittedName>
        <fullName evidence="1">XRE family transcriptional regulator</fullName>
    </submittedName>
</protein>
<dbReference type="CDD" id="cd00093">
    <property type="entry name" value="HTH_XRE"/>
    <property type="match status" value="1"/>
</dbReference>
<dbReference type="InterPro" id="IPR001387">
    <property type="entry name" value="Cro/C1-type_HTH"/>
</dbReference>
<reference evidence="1 2" key="1">
    <citation type="submission" date="2018-06" db="EMBL/GenBank/DDBJ databases">
        <title>Streptacidiphilus pinicola sp. nov., isolated from pine grove soil.</title>
        <authorList>
            <person name="Roh S.G."/>
            <person name="Park S."/>
            <person name="Kim M.-K."/>
            <person name="Yun B.-R."/>
            <person name="Park J."/>
            <person name="Kim M.J."/>
            <person name="Kim Y.S."/>
            <person name="Kim S.B."/>
        </authorList>
    </citation>
    <scope>NUCLEOTIDE SEQUENCE [LARGE SCALE GENOMIC DNA]</scope>
    <source>
        <strain evidence="1 2">MMS16-CNU450</strain>
    </source>
</reference>
<gene>
    <name evidence="1" type="ORF">DN069_17175</name>
</gene>
<proteinExistence type="predicted"/>
<evidence type="ECO:0000313" key="2">
    <source>
        <dbReference type="Proteomes" id="UP000248889"/>
    </source>
</evidence>
<dbReference type="EMBL" id="QKYN01000066">
    <property type="protein sequence ID" value="RAG84393.1"/>
    <property type="molecule type" value="Genomic_DNA"/>
</dbReference>
<comment type="caution">
    <text evidence="1">The sequence shown here is derived from an EMBL/GenBank/DDBJ whole genome shotgun (WGS) entry which is preliminary data.</text>
</comment>
<keyword evidence="2" id="KW-1185">Reference proteome</keyword>
<sequence>MVARSLAESYAMPVPPTQVIAWETGAAHPSERELIALARVLWCLPGQLMGGREESLRDHRLALDLPQDQVARRLRITPREYAKLEVHWTGDRNLTRDLAEVLRLDAPTLVRVCEREEELEELLRRAIDGRWQAQVRPVLDLVPTLSERWVSEALQTLAAEKATSSALWGGSTTPAPTQEEEVGQLERFWALVTPV</sequence>
<evidence type="ECO:0000313" key="1">
    <source>
        <dbReference type="EMBL" id="RAG84393.1"/>
    </source>
</evidence>
<organism evidence="1 2">
    <name type="scientific">Streptacidiphilus pinicola</name>
    <dbReference type="NCBI Taxonomy" id="2219663"/>
    <lineage>
        <taxon>Bacteria</taxon>
        <taxon>Bacillati</taxon>
        <taxon>Actinomycetota</taxon>
        <taxon>Actinomycetes</taxon>
        <taxon>Kitasatosporales</taxon>
        <taxon>Streptomycetaceae</taxon>
        <taxon>Streptacidiphilus</taxon>
    </lineage>
</organism>
<accession>A0A2X0ILC0</accession>